<protein>
    <recommendedName>
        <fullName evidence="2">RNA 2',3'-cyclic phosphodiesterase</fullName>
        <shortName evidence="2">RNA 2',3'-CPDase</shortName>
        <ecNumber evidence="2">3.1.4.58</ecNumber>
    </recommendedName>
</protein>
<feature type="active site" description="Proton donor" evidence="2">
    <location>
        <position position="46"/>
    </location>
</feature>
<dbReference type="EMBL" id="CAADHO010000002">
    <property type="protein sequence ID" value="VFQ43650.1"/>
    <property type="molecule type" value="Genomic_DNA"/>
</dbReference>
<evidence type="ECO:0000256" key="2">
    <source>
        <dbReference type="HAMAP-Rule" id="MF_01940"/>
    </source>
</evidence>
<proteinExistence type="inferred from homology"/>
<dbReference type="Proteomes" id="UP000507962">
    <property type="component" value="Unassembled WGS sequence"/>
</dbReference>
<dbReference type="RefSeq" id="WP_180137959.1">
    <property type="nucleotide sequence ID" value="NZ_CAADHO010000002.1"/>
</dbReference>
<organism evidence="3 4">
    <name type="scientific">Desulfoluna butyratoxydans</name>
    <dbReference type="NCBI Taxonomy" id="231438"/>
    <lineage>
        <taxon>Bacteria</taxon>
        <taxon>Pseudomonadati</taxon>
        <taxon>Thermodesulfobacteriota</taxon>
        <taxon>Desulfobacteria</taxon>
        <taxon>Desulfobacterales</taxon>
        <taxon>Desulfolunaceae</taxon>
        <taxon>Desulfoluna</taxon>
    </lineage>
</organism>
<keyword evidence="1 2" id="KW-0378">Hydrolase</keyword>
<comment type="function">
    <text evidence="2">Hydrolyzes RNA 2',3'-cyclic phosphodiester to an RNA 2'-phosphomonoester.</text>
</comment>
<feature type="short sequence motif" description="HXTX 1" evidence="2">
    <location>
        <begin position="46"/>
        <end position="49"/>
    </location>
</feature>
<sequence length="188" mass="20251">MAHESMCRLFVGIPLATGVRRHLLAARKALAVPGNAVRWVPEANLHLTVKFIGAVPCGRVDGFSQGLARVLAGWPALAARVDGLLLLPGARRPRVVAAGVTGGEPLLQLAECVEEWALGEGVAREKRGFTPHVTLGRVRNPGASLPGLARGRIMPLAWEMDRVCLYESRLTPTGAVYRVRRTVTLKMP</sequence>
<keyword evidence="4" id="KW-1185">Reference proteome</keyword>
<gene>
    <name evidence="3" type="ORF">MSL71_12890</name>
</gene>
<dbReference type="PANTHER" id="PTHR35561:SF1">
    <property type="entry name" value="RNA 2',3'-CYCLIC PHOSPHODIESTERASE"/>
    <property type="match status" value="1"/>
</dbReference>
<dbReference type="EC" id="3.1.4.58" evidence="2"/>
<dbReference type="GO" id="GO:0008664">
    <property type="term" value="F:RNA 2',3'-cyclic 3'-phosphodiesterase activity"/>
    <property type="evidence" value="ECO:0007669"/>
    <property type="project" value="UniProtKB-EC"/>
</dbReference>
<dbReference type="Pfam" id="PF13563">
    <property type="entry name" value="2_5_RNA_ligase2"/>
    <property type="match status" value="1"/>
</dbReference>
<dbReference type="GO" id="GO:0004113">
    <property type="term" value="F:2',3'-cyclic-nucleotide 3'-phosphodiesterase activity"/>
    <property type="evidence" value="ECO:0007669"/>
    <property type="project" value="InterPro"/>
</dbReference>
<evidence type="ECO:0000256" key="1">
    <source>
        <dbReference type="ARBA" id="ARBA00022801"/>
    </source>
</evidence>
<dbReference type="SUPFAM" id="SSF55144">
    <property type="entry name" value="LigT-like"/>
    <property type="match status" value="1"/>
</dbReference>
<dbReference type="HAMAP" id="MF_01940">
    <property type="entry name" value="RNA_CPDase"/>
    <property type="match status" value="1"/>
</dbReference>
<comment type="similarity">
    <text evidence="2">Belongs to the 2H phosphoesterase superfamily. ThpR family.</text>
</comment>
<dbReference type="PANTHER" id="PTHR35561">
    <property type="entry name" value="RNA 2',3'-CYCLIC PHOSPHODIESTERASE"/>
    <property type="match status" value="1"/>
</dbReference>
<evidence type="ECO:0000313" key="4">
    <source>
        <dbReference type="Proteomes" id="UP000507962"/>
    </source>
</evidence>
<feature type="short sequence motif" description="HXTX 2" evidence="2">
    <location>
        <begin position="132"/>
        <end position="135"/>
    </location>
</feature>
<dbReference type="InterPro" id="IPR009097">
    <property type="entry name" value="Cyclic_Pdiesterase"/>
</dbReference>
<evidence type="ECO:0000313" key="3">
    <source>
        <dbReference type="EMBL" id="VFQ43650.1"/>
    </source>
</evidence>
<reference evidence="3 4" key="1">
    <citation type="submission" date="2019-03" db="EMBL/GenBank/DDBJ databases">
        <authorList>
            <person name="Nijsse B."/>
        </authorList>
    </citation>
    <scope>NUCLEOTIDE SEQUENCE [LARGE SCALE GENOMIC DNA]</scope>
    <source>
        <strain evidence="3">Desulfoluna butyratoxydans MSL71</strain>
    </source>
</reference>
<dbReference type="AlphaFoldDB" id="A0A4U8YJP0"/>
<feature type="active site" description="Proton acceptor" evidence="2">
    <location>
        <position position="132"/>
    </location>
</feature>
<name>A0A4U8YJP0_9BACT</name>
<dbReference type="NCBIfam" id="TIGR02258">
    <property type="entry name" value="2_5_ligase"/>
    <property type="match status" value="1"/>
</dbReference>
<comment type="catalytic activity">
    <reaction evidence="2">
        <text>a 3'-end 2',3'-cyclophospho-ribonucleotide-RNA + H2O = a 3'-end 2'-phospho-ribonucleotide-RNA + H(+)</text>
        <dbReference type="Rhea" id="RHEA:11828"/>
        <dbReference type="Rhea" id="RHEA-COMP:10464"/>
        <dbReference type="Rhea" id="RHEA-COMP:17353"/>
        <dbReference type="ChEBI" id="CHEBI:15377"/>
        <dbReference type="ChEBI" id="CHEBI:15378"/>
        <dbReference type="ChEBI" id="CHEBI:83064"/>
        <dbReference type="ChEBI" id="CHEBI:173113"/>
        <dbReference type="EC" id="3.1.4.58"/>
    </reaction>
</comment>
<dbReference type="InterPro" id="IPR004175">
    <property type="entry name" value="RNA_CPDase"/>
</dbReference>
<dbReference type="Gene3D" id="3.90.1140.10">
    <property type="entry name" value="Cyclic phosphodiesterase"/>
    <property type="match status" value="1"/>
</dbReference>
<accession>A0A4U8YJP0</accession>